<reference evidence="1" key="1">
    <citation type="submission" date="2013-09" db="EMBL/GenBank/DDBJ databases">
        <authorList>
            <person name="Shaimaa S."/>
        </authorList>
    </citation>
    <scope>NUCLEOTIDE SEQUENCE</scope>
    <source>
        <strain evidence="1">CNQ-617</strain>
    </source>
</reference>
<name>A0A067YMX7_9ACTN</name>
<dbReference type="InterPro" id="IPR000415">
    <property type="entry name" value="Nitroreductase-like"/>
</dbReference>
<accession>A0A067YMX7</accession>
<evidence type="ECO:0000313" key="1">
    <source>
        <dbReference type="EMBL" id="AHF22845.1"/>
    </source>
</evidence>
<gene>
    <name evidence="1" type="primary">marV</name>
</gene>
<reference evidence="1" key="2">
    <citation type="journal article" date="2014" name="J. Am. Chem. Soc.">
        <title>Elucidation of final steps of the marineosins biosynthetic pathway through identification and characterization of the corresponding gene cluster.</title>
        <authorList>
            <person name="Salem S.M."/>
            <person name="Kancharla P."/>
            <person name="Florova G."/>
            <person name="Gupta S."/>
            <person name="Lu W."/>
            <person name="Reynolds K.A."/>
        </authorList>
    </citation>
    <scope>NUCLEOTIDE SEQUENCE</scope>
    <source>
        <strain evidence="1">CNQ-617</strain>
    </source>
</reference>
<dbReference type="EMBL" id="KF711829">
    <property type="protein sequence ID" value="AHF22845.1"/>
    <property type="molecule type" value="Genomic_DNA"/>
</dbReference>
<organism evidence="1">
    <name type="scientific">Streptomyces sp. CNQ-617</name>
    <dbReference type="NCBI Taxonomy" id="483421"/>
    <lineage>
        <taxon>Bacteria</taxon>
        <taxon>Bacillati</taxon>
        <taxon>Actinomycetota</taxon>
        <taxon>Actinomycetes</taxon>
        <taxon>Kitasatosporales</taxon>
        <taxon>Streptomycetaceae</taxon>
        <taxon>Streptomyces</taxon>
    </lineage>
</organism>
<dbReference type="GO" id="GO:0016491">
    <property type="term" value="F:oxidoreductase activity"/>
    <property type="evidence" value="ECO:0007669"/>
    <property type="project" value="InterPro"/>
</dbReference>
<dbReference type="SUPFAM" id="SSF55469">
    <property type="entry name" value="FMN-dependent nitroreductase-like"/>
    <property type="match status" value="1"/>
</dbReference>
<dbReference type="AlphaFoldDB" id="A0A067YMX7"/>
<protein>
    <submittedName>
        <fullName evidence="1">MarV</fullName>
    </submittedName>
</protein>
<sequence length="388" mass="42054">MQPTSHAATELERRFDAALTGATATAALSPSSHNCQPWGLARLSTDAARAAAATLLGGGEERTDEEYVALALDHGRELTALPAHAVEMRVSCGAYWRTLLRALAAQGWAPSRVRVLEADARAPFSGWPPRWSLLCVAALRYGEGSGERFAELRTTAGARRTQRGAYRREPLDAGLLDALETPTVKELWPGTVTVQHLTRPQQLESFAAFCSRYAGRDFSHPEAWRETHSYLRLSRAEADMRGDGFTLRQLFGPLTPARHLAKRVLLDPRVLRPLCRLGFDRRLADGLAATVRAGTPALTTMGFTTAQPGPADLLAGGARLADYWLAAAGAGLALHPVSVVVQHEDLRQKLQARLGLAGRTFFVSRLGRPTAAVPPTARRPDAGEHRSL</sequence>
<dbReference type="Gene3D" id="3.40.109.10">
    <property type="entry name" value="NADH Oxidase"/>
    <property type="match status" value="1"/>
</dbReference>
<proteinExistence type="predicted"/>